<dbReference type="Proteomes" id="UP000664859">
    <property type="component" value="Unassembled WGS sequence"/>
</dbReference>
<feature type="region of interest" description="Disordered" evidence="1">
    <location>
        <begin position="317"/>
        <end position="366"/>
    </location>
</feature>
<gene>
    <name evidence="2" type="ORF">JKP88DRAFT_311304</name>
</gene>
<reference evidence="2" key="1">
    <citation type="submission" date="2021-02" db="EMBL/GenBank/DDBJ databases">
        <title>First Annotated Genome of the Yellow-green Alga Tribonema minus.</title>
        <authorList>
            <person name="Mahan K.M."/>
        </authorList>
    </citation>
    <scope>NUCLEOTIDE SEQUENCE</scope>
    <source>
        <strain evidence="2">UTEX B ZZ1240</strain>
    </source>
</reference>
<dbReference type="AlphaFoldDB" id="A0A835Z2P0"/>
<dbReference type="EMBL" id="JAFCMP010000123">
    <property type="protein sequence ID" value="KAG5185761.1"/>
    <property type="molecule type" value="Genomic_DNA"/>
</dbReference>
<sequence length="366" mass="39868">MAAAMGLDGEEWLQRAPMAMTSEVRPSRKQKRMDSDSQPNTRRKAPRSDDLFEDFSDSSGSSAGARTIACSPAASRTCSPRHSSADDAWSEERGSAAERCSTNFIADELMAVLTAWRCGEDACVTGSAFCSSVQWLSSWDLGRAAPCADEFFQRAYSFVHTEAALFLVEVVSAEQRVSEAQPMCVEPAAELGTEPSDPLHRFPDKMEDGGALCSGLPTFTLVRKFERANIHQILLPYTTVPLDADGEEFAQRSADLVLIAHGGEHYWLRFLSNQARGAAVEALFDWFAARSGGGSADARELVVDQIADRDVRAAISALQQQQQQPSGAAQRRQSGRRAAAAPPPRAPRRRHHRHRRASGPSGCAVM</sequence>
<feature type="region of interest" description="Disordered" evidence="1">
    <location>
        <begin position="1"/>
        <end position="66"/>
    </location>
</feature>
<comment type="caution">
    <text evidence="2">The sequence shown here is derived from an EMBL/GenBank/DDBJ whole genome shotgun (WGS) entry which is preliminary data.</text>
</comment>
<evidence type="ECO:0000313" key="2">
    <source>
        <dbReference type="EMBL" id="KAG5185761.1"/>
    </source>
</evidence>
<evidence type="ECO:0000313" key="3">
    <source>
        <dbReference type="Proteomes" id="UP000664859"/>
    </source>
</evidence>
<name>A0A835Z2P0_9STRA</name>
<evidence type="ECO:0000256" key="1">
    <source>
        <dbReference type="SAM" id="MobiDB-lite"/>
    </source>
</evidence>
<proteinExistence type="predicted"/>
<protein>
    <submittedName>
        <fullName evidence="2">Uncharacterized protein</fullName>
    </submittedName>
</protein>
<feature type="compositionally biased region" description="Basic residues" evidence="1">
    <location>
        <begin position="346"/>
        <end position="357"/>
    </location>
</feature>
<organism evidence="2 3">
    <name type="scientific">Tribonema minus</name>
    <dbReference type="NCBI Taxonomy" id="303371"/>
    <lineage>
        <taxon>Eukaryota</taxon>
        <taxon>Sar</taxon>
        <taxon>Stramenopiles</taxon>
        <taxon>Ochrophyta</taxon>
        <taxon>PX clade</taxon>
        <taxon>Xanthophyceae</taxon>
        <taxon>Tribonematales</taxon>
        <taxon>Tribonemataceae</taxon>
        <taxon>Tribonema</taxon>
    </lineage>
</organism>
<accession>A0A835Z2P0</accession>
<feature type="compositionally biased region" description="Low complexity" evidence="1">
    <location>
        <begin position="317"/>
        <end position="340"/>
    </location>
</feature>
<keyword evidence="3" id="KW-1185">Reference proteome</keyword>